<dbReference type="Gramene" id="TKW30100">
    <property type="protein sequence ID" value="TKW30100"/>
    <property type="gene ID" value="SEVIR_2G012300v2"/>
</dbReference>
<comment type="subunit">
    <text evidence="2 4">Homodimer.</text>
</comment>
<comment type="subcellular location">
    <subcellularLocation>
        <location evidence="4">Secreted</location>
        <location evidence="4">Extracellular space</location>
        <location evidence="4">Apoplast</location>
    </subcellularLocation>
</comment>
<evidence type="ECO:0000313" key="6">
    <source>
        <dbReference type="Proteomes" id="UP000298652"/>
    </source>
</evidence>
<keyword evidence="3 4" id="KW-0964">Secreted</keyword>
<evidence type="ECO:0000256" key="3">
    <source>
        <dbReference type="ARBA" id="ARBA00022525"/>
    </source>
</evidence>
<dbReference type="GO" id="GO:0048046">
    <property type="term" value="C:apoplast"/>
    <property type="evidence" value="ECO:0007669"/>
    <property type="project" value="UniProtKB-SubCell"/>
</dbReference>
<keyword evidence="6" id="KW-1185">Reference proteome</keyword>
<evidence type="ECO:0000256" key="4">
    <source>
        <dbReference type="RuleBase" id="RU363099"/>
    </source>
</evidence>
<evidence type="ECO:0000313" key="5">
    <source>
        <dbReference type="EMBL" id="TKW30100.1"/>
    </source>
</evidence>
<sequence>MTNPPYSKFGALRNPPQEKELFFHLYLHHAHSGADQNQFEILASKRPNILGTTLVNDWLIYDKRGQGAKVVARAQGLHIQSGMKAKNWRSSFSIVFEDANARFKGSSLEVMGPHIRFGQWAIVGGTGEFTLARGIIHKTEVERLRDKNIIELKIHAFYTPMRAEAVSAGQWTLGP</sequence>
<evidence type="ECO:0000256" key="2">
    <source>
        <dbReference type="ARBA" id="ARBA00011738"/>
    </source>
</evidence>
<dbReference type="EMBL" id="CM016553">
    <property type="protein sequence ID" value="TKW30100.1"/>
    <property type="molecule type" value="Genomic_DNA"/>
</dbReference>
<dbReference type="InterPro" id="IPR044859">
    <property type="entry name" value="Allene_oxi_cyc_Dirigent"/>
</dbReference>
<dbReference type="AlphaFoldDB" id="A0A4U6VKA5"/>
<gene>
    <name evidence="5" type="ORF">SEVIR_2G012300v2</name>
</gene>
<dbReference type="Gene3D" id="2.40.480.10">
    <property type="entry name" value="Allene oxide cyclase-like"/>
    <property type="match status" value="1"/>
</dbReference>
<dbReference type="Proteomes" id="UP000298652">
    <property type="component" value="Chromosome 2"/>
</dbReference>
<comment type="similarity">
    <text evidence="1 4">Belongs to the plant dirigent protein family.</text>
</comment>
<evidence type="ECO:0000256" key="1">
    <source>
        <dbReference type="ARBA" id="ARBA00010746"/>
    </source>
</evidence>
<organism evidence="5 6">
    <name type="scientific">Setaria viridis</name>
    <name type="common">Green bristlegrass</name>
    <name type="synonym">Setaria italica subsp. viridis</name>
    <dbReference type="NCBI Taxonomy" id="4556"/>
    <lineage>
        <taxon>Eukaryota</taxon>
        <taxon>Viridiplantae</taxon>
        <taxon>Streptophyta</taxon>
        <taxon>Embryophyta</taxon>
        <taxon>Tracheophyta</taxon>
        <taxon>Spermatophyta</taxon>
        <taxon>Magnoliopsida</taxon>
        <taxon>Liliopsida</taxon>
        <taxon>Poales</taxon>
        <taxon>Poaceae</taxon>
        <taxon>PACMAD clade</taxon>
        <taxon>Panicoideae</taxon>
        <taxon>Panicodae</taxon>
        <taxon>Paniceae</taxon>
        <taxon>Cenchrinae</taxon>
        <taxon>Setaria</taxon>
    </lineage>
</organism>
<proteinExistence type="inferred from homology"/>
<keyword evidence="4" id="KW-0052">Apoplast</keyword>
<protein>
    <recommendedName>
        <fullName evidence="4">Dirigent protein</fullName>
    </recommendedName>
</protein>
<dbReference type="PANTHER" id="PTHR21495">
    <property type="entry name" value="NUCLEOPORIN-RELATED"/>
    <property type="match status" value="1"/>
</dbReference>
<reference evidence="5" key="1">
    <citation type="submission" date="2019-03" db="EMBL/GenBank/DDBJ databases">
        <title>WGS assembly of Setaria viridis.</title>
        <authorList>
            <person name="Huang P."/>
            <person name="Jenkins J."/>
            <person name="Grimwood J."/>
            <person name="Barry K."/>
            <person name="Healey A."/>
            <person name="Mamidi S."/>
            <person name="Sreedasyam A."/>
            <person name="Shu S."/>
            <person name="Feldman M."/>
            <person name="Wu J."/>
            <person name="Yu Y."/>
            <person name="Chen C."/>
            <person name="Johnson J."/>
            <person name="Rokhsar D."/>
            <person name="Baxter I."/>
            <person name="Schmutz J."/>
            <person name="Brutnell T."/>
            <person name="Kellogg E."/>
        </authorList>
    </citation>
    <scope>NUCLEOTIDE SEQUENCE [LARGE SCALE GENOMIC DNA]</scope>
</reference>
<dbReference type="InterPro" id="IPR004265">
    <property type="entry name" value="Dirigent"/>
</dbReference>
<dbReference type="GO" id="GO:0009699">
    <property type="term" value="P:phenylpropanoid biosynthetic process"/>
    <property type="evidence" value="ECO:0007669"/>
    <property type="project" value="UniProtKB-ARBA"/>
</dbReference>
<accession>A0A4U6VKA5</accession>
<dbReference type="Pfam" id="PF03018">
    <property type="entry name" value="Dirigent"/>
    <property type="match status" value="1"/>
</dbReference>
<comment type="function">
    <text evidence="4">Dirigent proteins impart stereoselectivity on the phenoxy radical-coupling reaction, yielding optically active lignans from two molecules of coniferyl alcohol in the biosynthesis of lignans, flavonolignans, and alkaloids and thus plays a central role in plant secondary metabolism.</text>
</comment>
<name>A0A4U6VKA5_SETVI</name>